<organism evidence="1 2">
    <name type="scientific">Tribonema minus</name>
    <dbReference type="NCBI Taxonomy" id="303371"/>
    <lineage>
        <taxon>Eukaryota</taxon>
        <taxon>Sar</taxon>
        <taxon>Stramenopiles</taxon>
        <taxon>Ochrophyta</taxon>
        <taxon>PX clade</taxon>
        <taxon>Xanthophyceae</taxon>
        <taxon>Tribonematales</taxon>
        <taxon>Tribonemataceae</taxon>
        <taxon>Tribonema</taxon>
    </lineage>
</organism>
<evidence type="ECO:0000313" key="2">
    <source>
        <dbReference type="Proteomes" id="UP000664859"/>
    </source>
</evidence>
<evidence type="ECO:0000313" key="1">
    <source>
        <dbReference type="EMBL" id="KAG5187021.1"/>
    </source>
</evidence>
<comment type="caution">
    <text evidence="1">The sequence shown here is derived from an EMBL/GenBank/DDBJ whole genome shotgun (WGS) entry which is preliminary data.</text>
</comment>
<dbReference type="Proteomes" id="UP000664859">
    <property type="component" value="Unassembled WGS sequence"/>
</dbReference>
<dbReference type="EMBL" id="JAFCMP010000098">
    <property type="protein sequence ID" value="KAG5187021.1"/>
    <property type="molecule type" value="Genomic_DNA"/>
</dbReference>
<protein>
    <submittedName>
        <fullName evidence="1">Uncharacterized protein</fullName>
    </submittedName>
</protein>
<keyword evidence="2" id="KW-1185">Reference proteome</keyword>
<dbReference type="OrthoDB" id="447489at2759"/>
<reference evidence="1" key="1">
    <citation type="submission" date="2021-02" db="EMBL/GenBank/DDBJ databases">
        <title>First Annotated Genome of the Yellow-green Alga Tribonema minus.</title>
        <authorList>
            <person name="Mahan K.M."/>
        </authorList>
    </citation>
    <scope>NUCLEOTIDE SEQUENCE</scope>
    <source>
        <strain evidence="1">UTEX B ZZ1240</strain>
    </source>
</reference>
<sequence>MQSAVKYDVPVDDMDCREQESSSAATNACGDNAVAEMRKTSPLKGVEDNGVDSTYVAAAPTNTYVFSKKTSLMRVEDVNADEIPAMAHMADINAAKQHRADEERTAKRVAAASAKEEGIKKARKVKVAAAEAAAVVSQASPLPHTDCNKKEKLSSTGNLCCVEDVSGQVATVEKLSLSTHQDISDSVVAVMCAGTKRCSKCQTEKTLTSFHKHKSSKDGLHYYCKECDALAYRVFINTRMGFIKNLVAGSRQRSTKREMNQNELTAAIFDEMCSAQGDRCVYSGLPVTFAPVSDFQATIERINDHEDYTIENSALCALKFNVARWLECGEGQVRSHTH</sequence>
<accession>A0A835Z579</accession>
<dbReference type="AlphaFoldDB" id="A0A835Z579"/>
<dbReference type="Gene3D" id="3.30.40.220">
    <property type="match status" value="1"/>
</dbReference>
<name>A0A835Z579_9STRA</name>
<proteinExistence type="predicted"/>
<gene>
    <name evidence="1" type="ORF">JKP88DRAFT_254276</name>
</gene>